<evidence type="ECO:0000256" key="3">
    <source>
        <dbReference type="ARBA" id="ARBA00023002"/>
    </source>
</evidence>
<name>A0A8J4HCH5_9PROT</name>
<evidence type="ECO:0000256" key="4">
    <source>
        <dbReference type="SAM" id="MobiDB-lite"/>
    </source>
</evidence>
<dbReference type="PANTHER" id="PTHR33711">
    <property type="entry name" value="DIOXYGENASE, PUTATIVE (AFU_ORTHOLOGUE AFUA_2G02910)-RELATED"/>
    <property type="match status" value="1"/>
</dbReference>
<dbReference type="GO" id="GO:0019619">
    <property type="term" value="P:3,4-dihydroxybenzoate catabolic process"/>
    <property type="evidence" value="ECO:0007669"/>
    <property type="project" value="InterPro"/>
</dbReference>
<gene>
    <name evidence="6" type="primary">pcaH</name>
    <name evidence="6" type="ORF">ENY07_09150</name>
</gene>
<evidence type="ECO:0000313" key="6">
    <source>
        <dbReference type="EMBL" id="HGC43366.1"/>
    </source>
</evidence>
<dbReference type="InterPro" id="IPR012785">
    <property type="entry name" value="Protocat_dOase_b"/>
</dbReference>
<comment type="caution">
    <text evidence="6">The sequence shown here is derived from an EMBL/GenBank/DDBJ whole genome shotgun (WGS) entry which is preliminary data.</text>
</comment>
<dbReference type="EC" id="1.13.11.3" evidence="6"/>
<dbReference type="Pfam" id="PF12391">
    <property type="entry name" value="PCDO_beta_N"/>
    <property type="match status" value="1"/>
</dbReference>
<dbReference type="PANTHER" id="PTHR33711:SF10">
    <property type="entry name" value="INTRADIOL RING-CLEAVAGE DIOXYGENASES DOMAIN-CONTAINING PROTEIN"/>
    <property type="match status" value="1"/>
</dbReference>
<dbReference type="PROSITE" id="PS00083">
    <property type="entry name" value="INTRADIOL_DIOXYGENAS"/>
    <property type="match status" value="1"/>
</dbReference>
<proteinExistence type="inferred from homology"/>
<keyword evidence="3 6" id="KW-0560">Oxidoreductase</keyword>
<keyword evidence="2" id="KW-0223">Dioxygenase</keyword>
<dbReference type="InterPro" id="IPR024756">
    <property type="entry name" value="PCDO_beta_N"/>
</dbReference>
<dbReference type="GO" id="GO:0018578">
    <property type="term" value="F:protocatechuate 3,4-dioxygenase activity"/>
    <property type="evidence" value="ECO:0007669"/>
    <property type="project" value="UniProtKB-EC"/>
</dbReference>
<dbReference type="AlphaFoldDB" id="A0A8J4HCH5"/>
<comment type="similarity">
    <text evidence="1">Belongs to the intradiol ring-cleavage dioxygenase family.</text>
</comment>
<dbReference type="SUPFAM" id="SSF49482">
    <property type="entry name" value="Aromatic compound dioxygenase"/>
    <property type="match status" value="1"/>
</dbReference>
<dbReference type="InterPro" id="IPR015889">
    <property type="entry name" value="Intradiol_dOase_core"/>
</dbReference>
<feature type="region of interest" description="Disordered" evidence="4">
    <location>
        <begin position="1"/>
        <end position="30"/>
    </location>
</feature>
<reference evidence="6" key="1">
    <citation type="journal article" date="2020" name="mSystems">
        <title>Genome- and Community-Level Interaction Insights into Carbon Utilization and Element Cycling Functions of Hydrothermarchaeota in Hydrothermal Sediment.</title>
        <authorList>
            <person name="Zhou Z."/>
            <person name="Liu Y."/>
            <person name="Xu W."/>
            <person name="Pan J."/>
            <person name="Luo Z.H."/>
            <person name="Li M."/>
        </authorList>
    </citation>
    <scope>NUCLEOTIDE SEQUENCE</scope>
    <source>
        <strain evidence="6">SpSt-997</strain>
    </source>
</reference>
<organism evidence="6">
    <name type="scientific">Acidicaldus sp</name>
    <dbReference type="NCBI Taxonomy" id="1872105"/>
    <lineage>
        <taxon>Bacteria</taxon>
        <taxon>Pseudomonadati</taxon>
        <taxon>Pseudomonadota</taxon>
        <taxon>Alphaproteobacteria</taxon>
        <taxon>Acetobacterales</taxon>
        <taxon>Acetobacteraceae</taxon>
        <taxon>Acidicaldus</taxon>
    </lineage>
</organism>
<sequence length="234" mass="26245">MNDPLPFRPAAKGTQPLHDTPAYGSTRKRHPNAPLLAFAHTLTETTGPRFAPAHFPALADLSVARGKSALGERIIVAGRVIDEDGRAVPNTMVEIWQANAAGRYDHPDDQHDAPLDPHFHGEGRVFTDAEGHYRFTTIKPGAYPWRNHPNAWRPNHIHFSLFGTGFAQRLITQMYFPGDPLLERDPIFLAIPERAARERLIARFDLGLTEPEWALGYRFDFVLRGRGATPMENT</sequence>
<evidence type="ECO:0000259" key="5">
    <source>
        <dbReference type="PROSITE" id="PS00083"/>
    </source>
</evidence>
<evidence type="ECO:0000256" key="1">
    <source>
        <dbReference type="ARBA" id="ARBA00007825"/>
    </source>
</evidence>
<dbReference type="EMBL" id="DTQM01000179">
    <property type="protein sequence ID" value="HGC43366.1"/>
    <property type="molecule type" value="Genomic_DNA"/>
</dbReference>
<accession>A0A8J4HCH5</accession>
<dbReference type="Gene3D" id="2.60.130.10">
    <property type="entry name" value="Aromatic compound dioxygenase"/>
    <property type="match status" value="1"/>
</dbReference>
<dbReference type="InterPro" id="IPR050770">
    <property type="entry name" value="Intradiol_RC_Dioxygenase"/>
</dbReference>
<evidence type="ECO:0000256" key="2">
    <source>
        <dbReference type="ARBA" id="ARBA00022964"/>
    </source>
</evidence>
<protein>
    <submittedName>
        <fullName evidence="6">Protocatechuate 3,4-dioxygenase subunit beta</fullName>
        <ecNumber evidence="6">1.13.11.3</ecNumber>
    </submittedName>
</protein>
<dbReference type="InterPro" id="IPR000627">
    <property type="entry name" value="Intradiol_dOase_C"/>
</dbReference>
<dbReference type="Pfam" id="PF00775">
    <property type="entry name" value="Dioxygenase_C"/>
    <property type="match status" value="1"/>
</dbReference>
<dbReference type="GO" id="GO:0008199">
    <property type="term" value="F:ferric iron binding"/>
    <property type="evidence" value="ECO:0007669"/>
    <property type="project" value="InterPro"/>
</dbReference>
<dbReference type="NCBIfam" id="TIGR02422">
    <property type="entry name" value="protocat_beta"/>
    <property type="match status" value="1"/>
</dbReference>
<feature type="domain" description="Intradiol ring-cleavage dioxygenases" evidence="5">
    <location>
        <begin position="76"/>
        <end position="104"/>
    </location>
</feature>